<dbReference type="OrthoDB" id="5847021at2759"/>
<reference evidence="6 7" key="2">
    <citation type="submission" date="2018-11" db="EMBL/GenBank/DDBJ databases">
        <authorList>
            <consortium name="Pathogen Informatics"/>
        </authorList>
    </citation>
    <scope>NUCLEOTIDE SEQUENCE [LARGE SCALE GENOMIC DNA]</scope>
</reference>
<keyword evidence="2" id="KW-0479">Metal-binding</keyword>
<keyword evidence="4" id="KW-0460">Magnesium</keyword>
<sequence>MKVNEDRHFKVHQLSFPFYLTFFFRINSNVDLIVSGTQLWTRMNVMSGSVEDHRELQTLDEVQQVFSMCFSRGIAIERYVANGEVFQELVNAAENKLSTFQVTVGGNAALFAQQIAMEHSDAEVLLVGPVGPKLKSLLLTNVLTQNSTKIAMDEIHLIMEFKQGEIWGDYIAPTNSRLIISHDQFSSSAVIIDMFFNNILLFRPDLIILTGIHLLEFNPKELWMEKLIVIKRKLNQASKEVPIHLELGHLSDPEFTLNVLHKIIPYVDSLGLGEQQLAALSKAAHGPFADQIPASASTIHVYKATEILHWLLRSSTVESKRRYFRLQRIHLRCLTYHMIASRGPNWSNGAAALVAGAMVYAQRACGFEGGTLSDLVELRVSEEHLVDQRDDRKYKFKADSPLMSWMREDVLFIYTPVLLCKHPVKTVGISHAGAATSLMYSQFFRIEK</sequence>
<keyword evidence="3" id="KW-0418">Kinase</keyword>
<dbReference type="GO" id="GO:0043843">
    <property type="term" value="F:ADP-specific glucokinase activity"/>
    <property type="evidence" value="ECO:0007669"/>
    <property type="project" value="TreeGrafter"/>
</dbReference>
<evidence type="ECO:0000313" key="6">
    <source>
        <dbReference type="EMBL" id="VDP09522.1"/>
    </source>
</evidence>
<dbReference type="AlphaFoldDB" id="A0A183IRG5"/>
<gene>
    <name evidence="6" type="ORF">SBAD_LOCUS6212</name>
</gene>
<keyword evidence="1" id="KW-0808">Transferase</keyword>
<evidence type="ECO:0000256" key="5">
    <source>
        <dbReference type="ARBA" id="ARBA00023152"/>
    </source>
</evidence>
<dbReference type="PANTHER" id="PTHR21208:SF0">
    <property type="entry name" value="ADP-DEPENDENT GLUCOKINASE"/>
    <property type="match status" value="1"/>
</dbReference>
<accession>A0A183IRG5</accession>
<dbReference type="PROSITE" id="PS51255">
    <property type="entry name" value="ADPK"/>
    <property type="match status" value="1"/>
</dbReference>
<evidence type="ECO:0000256" key="3">
    <source>
        <dbReference type="ARBA" id="ARBA00022777"/>
    </source>
</evidence>
<dbReference type="WBParaSite" id="SBAD_0000645501-mRNA-1">
    <property type="protein sequence ID" value="SBAD_0000645501-mRNA-1"/>
    <property type="gene ID" value="SBAD_0000645501"/>
</dbReference>
<reference evidence="8" key="1">
    <citation type="submission" date="2016-06" db="UniProtKB">
        <authorList>
            <consortium name="WormBaseParasite"/>
        </authorList>
    </citation>
    <scope>IDENTIFICATION</scope>
</reference>
<keyword evidence="5" id="KW-0324">Glycolysis</keyword>
<dbReference type="GO" id="GO:0006006">
    <property type="term" value="P:glucose metabolic process"/>
    <property type="evidence" value="ECO:0007669"/>
    <property type="project" value="TreeGrafter"/>
</dbReference>
<evidence type="ECO:0000256" key="1">
    <source>
        <dbReference type="ARBA" id="ARBA00022679"/>
    </source>
</evidence>
<dbReference type="InterPro" id="IPR007666">
    <property type="entry name" value="ADP_PFK/GK"/>
</dbReference>
<proteinExistence type="predicted"/>
<dbReference type="Gene3D" id="3.40.1190.20">
    <property type="match status" value="1"/>
</dbReference>
<dbReference type="SUPFAM" id="SSF53613">
    <property type="entry name" value="Ribokinase-like"/>
    <property type="match status" value="1"/>
</dbReference>
<name>A0A183IRG5_9BILA</name>
<dbReference type="InterPro" id="IPR029056">
    <property type="entry name" value="Ribokinase-like"/>
</dbReference>
<evidence type="ECO:0000256" key="2">
    <source>
        <dbReference type="ARBA" id="ARBA00022723"/>
    </source>
</evidence>
<evidence type="ECO:0000256" key="4">
    <source>
        <dbReference type="ARBA" id="ARBA00022842"/>
    </source>
</evidence>
<organism evidence="8">
    <name type="scientific">Soboliphyme baturini</name>
    <dbReference type="NCBI Taxonomy" id="241478"/>
    <lineage>
        <taxon>Eukaryota</taxon>
        <taxon>Metazoa</taxon>
        <taxon>Ecdysozoa</taxon>
        <taxon>Nematoda</taxon>
        <taxon>Enoplea</taxon>
        <taxon>Dorylaimia</taxon>
        <taxon>Dioctophymatida</taxon>
        <taxon>Dioctophymatoidea</taxon>
        <taxon>Soboliphymatidae</taxon>
        <taxon>Soboliphyme</taxon>
    </lineage>
</organism>
<dbReference type="EMBL" id="UZAM01009572">
    <property type="protein sequence ID" value="VDP09522.1"/>
    <property type="molecule type" value="Genomic_DNA"/>
</dbReference>
<protein>
    <submittedName>
        <fullName evidence="8">ADP-dependent glucokinase</fullName>
    </submittedName>
</protein>
<dbReference type="GO" id="GO:0006096">
    <property type="term" value="P:glycolytic process"/>
    <property type="evidence" value="ECO:0007669"/>
    <property type="project" value="UniProtKB-KW"/>
</dbReference>
<dbReference type="Pfam" id="PF04587">
    <property type="entry name" value="ADP_PFK_GK"/>
    <property type="match status" value="1"/>
</dbReference>
<dbReference type="PANTHER" id="PTHR21208">
    <property type="entry name" value="ADP-DEPENDENT GLUCOKINASE"/>
    <property type="match status" value="1"/>
</dbReference>
<evidence type="ECO:0000313" key="8">
    <source>
        <dbReference type="WBParaSite" id="SBAD_0000645501-mRNA-1"/>
    </source>
</evidence>
<dbReference type="GO" id="GO:0046872">
    <property type="term" value="F:metal ion binding"/>
    <property type="evidence" value="ECO:0007669"/>
    <property type="project" value="UniProtKB-KW"/>
</dbReference>
<evidence type="ECO:0000313" key="7">
    <source>
        <dbReference type="Proteomes" id="UP000270296"/>
    </source>
</evidence>
<dbReference type="GO" id="GO:0005783">
    <property type="term" value="C:endoplasmic reticulum"/>
    <property type="evidence" value="ECO:0007669"/>
    <property type="project" value="TreeGrafter"/>
</dbReference>
<keyword evidence="7" id="KW-1185">Reference proteome</keyword>
<dbReference type="Proteomes" id="UP000270296">
    <property type="component" value="Unassembled WGS sequence"/>
</dbReference>